<feature type="region of interest" description="Disordered" evidence="1">
    <location>
        <begin position="51"/>
        <end position="83"/>
    </location>
</feature>
<dbReference type="EMBL" id="FQ790306">
    <property type="protein sequence ID" value="CCD34267.1"/>
    <property type="molecule type" value="Genomic_DNA"/>
</dbReference>
<dbReference type="OrthoDB" id="3511491at2759"/>
<dbReference type="InParanoid" id="G2YAM6"/>
<evidence type="ECO:0000313" key="3">
    <source>
        <dbReference type="Proteomes" id="UP000008177"/>
    </source>
</evidence>
<feature type="compositionally biased region" description="Basic and acidic residues" evidence="1">
    <location>
        <begin position="69"/>
        <end position="83"/>
    </location>
</feature>
<gene>
    <name evidence="2" type="ORF">BofuT4_P103610.1</name>
</gene>
<feature type="region of interest" description="Disordered" evidence="1">
    <location>
        <begin position="98"/>
        <end position="117"/>
    </location>
</feature>
<protein>
    <submittedName>
        <fullName evidence="2">Uncharacterized protein</fullName>
    </submittedName>
</protein>
<reference evidence="3" key="1">
    <citation type="journal article" date="2011" name="PLoS Genet.">
        <title>Genomic analysis of the necrotrophic fungal pathogens Sclerotinia sclerotiorum and Botrytis cinerea.</title>
        <authorList>
            <person name="Amselem J."/>
            <person name="Cuomo C.A."/>
            <person name="van Kan J.A."/>
            <person name="Viaud M."/>
            <person name="Benito E.P."/>
            <person name="Couloux A."/>
            <person name="Coutinho P.M."/>
            <person name="de Vries R.P."/>
            <person name="Dyer P.S."/>
            <person name="Fillinger S."/>
            <person name="Fournier E."/>
            <person name="Gout L."/>
            <person name="Hahn M."/>
            <person name="Kohn L."/>
            <person name="Lapalu N."/>
            <person name="Plummer K.M."/>
            <person name="Pradier J.M."/>
            <person name="Quevillon E."/>
            <person name="Sharon A."/>
            <person name="Simon A."/>
            <person name="ten Have A."/>
            <person name="Tudzynski B."/>
            <person name="Tudzynski P."/>
            <person name="Wincker P."/>
            <person name="Andrew M."/>
            <person name="Anthouard V."/>
            <person name="Beever R.E."/>
            <person name="Beffa R."/>
            <person name="Benoit I."/>
            <person name="Bouzid O."/>
            <person name="Brault B."/>
            <person name="Chen Z."/>
            <person name="Choquer M."/>
            <person name="Collemare J."/>
            <person name="Cotton P."/>
            <person name="Danchin E.G."/>
            <person name="Da Silva C."/>
            <person name="Gautier A."/>
            <person name="Giraud C."/>
            <person name="Giraud T."/>
            <person name="Gonzalez C."/>
            <person name="Grossetete S."/>
            <person name="Guldener U."/>
            <person name="Henrissat B."/>
            <person name="Howlett B.J."/>
            <person name="Kodira C."/>
            <person name="Kretschmer M."/>
            <person name="Lappartient A."/>
            <person name="Leroch M."/>
            <person name="Levis C."/>
            <person name="Mauceli E."/>
            <person name="Neuveglise C."/>
            <person name="Oeser B."/>
            <person name="Pearson M."/>
            <person name="Poulain J."/>
            <person name="Poussereau N."/>
            <person name="Quesneville H."/>
            <person name="Rascle C."/>
            <person name="Schumacher J."/>
            <person name="Segurens B."/>
            <person name="Sexton A."/>
            <person name="Silva E."/>
            <person name="Sirven C."/>
            <person name="Soanes D.M."/>
            <person name="Talbot N.J."/>
            <person name="Templeton M."/>
            <person name="Yandava C."/>
            <person name="Yarden O."/>
            <person name="Zeng Q."/>
            <person name="Rollins J.A."/>
            <person name="Lebrun M.H."/>
            <person name="Dickman M."/>
        </authorList>
    </citation>
    <scope>NUCLEOTIDE SEQUENCE [LARGE SCALE GENOMIC DNA]</scope>
    <source>
        <strain evidence="3">T4</strain>
    </source>
</reference>
<evidence type="ECO:0000256" key="1">
    <source>
        <dbReference type="SAM" id="MobiDB-lite"/>
    </source>
</evidence>
<name>G2YAM6_BOTF4</name>
<evidence type="ECO:0000313" key="2">
    <source>
        <dbReference type="EMBL" id="CCD34267.1"/>
    </source>
</evidence>
<sequence>MLDRLFEEGRLNNEYRSAFEHAAYALLREEGKMEVIERTVYKKLFGDDCKDKEDDAKNAKSTLAPKKRNVAESNEKDIQEARDSIESDVTKLVASISYRDQAAKTPPPGEKPQFTERQKRVMVKQEIAKAKMGVVAWHRLREANEKNTAIAARHDAMLFKRDDLLPMRTGGSIQQFSTYAPPTRECENYWFAEDRAQIKMVEQRLNVSVKYISETWLFRLWPVPADWDAFEKDRANGMQLLARCKEFLQFWVWVFIYTDPTRGRASLTTCLEWFLFGETSLEYKEFVRFGFHLKVNDAH</sequence>
<dbReference type="AlphaFoldDB" id="G2YAM6"/>
<organism evidence="2 3">
    <name type="scientific">Botryotinia fuckeliana (strain T4)</name>
    <name type="common">Noble rot fungus</name>
    <name type="synonym">Botrytis cinerea</name>
    <dbReference type="NCBI Taxonomy" id="999810"/>
    <lineage>
        <taxon>Eukaryota</taxon>
        <taxon>Fungi</taxon>
        <taxon>Dikarya</taxon>
        <taxon>Ascomycota</taxon>
        <taxon>Pezizomycotina</taxon>
        <taxon>Leotiomycetes</taxon>
        <taxon>Helotiales</taxon>
        <taxon>Sclerotiniaceae</taxon>
        <taxon>Botrytis</taxon>
    </lineage>
</organism>
<dbReference type="Proteomes" id="UP000008177">
    <property type="component" value="Unplaced contigs"/>
</dbReference>
<dbReference type="HOGENOM" id="CLU_836763_0_0_1"/>
<proteinExistence type="predicted"/>
<accession>G2YAM6</accession>